<reference evidence="2 3" key="1">
    <citation type="submission" date="2010-03" db="EMBL/GenBank/DDBJ databases">
        <title>The genome sequence of Eubacterium siraeum 70/3.</title>
        <authorList>
            <consortium name="metaHIT consortium -- http://www.metahit.eu/"/>
            <person name="Pajon A."/>
            <person name="Turner K."/>
            <person name="Parkhill J."/>
            <person name="Duncan S."/>
            <person name="Flint H."/>
        </authorList>
    </citation>
    <scope>NUCLEOTIDE SEQUENCE [LARGE SCALE GENOMIC DNA]</scope>
    <source>
        <strain evidence="2 3">70/3</strain>
    </source>
</reference>
<evidence type="ECO:0000313" key="3">
    <source>
        <dbReference type="Proteomes" id="UP000008803"/>
    </source>
</evidence>
<dbReference type="Pfam" id="PF13749">
    <property type="entry name" value="HATPase_c_4"/>
    <property type="match status" value="1"/>
</dbReference>
<dbReference type="PATRIC" id="fig|657319.3.peg.1758"/>
<dbReference type="EC" id="3.6.1.-" evidence="2"/>
<proteinExistence type="predicted"/>
<protein>
    <submittedName>
        <fullName evidence="2">Predicted transcriptional regulator containing an HTH domain and an uncharacterized domain shared with the mammalian protein Schlafen</fullName>
        <ecNumber evidence="2">3.6.1.-</ecNumber>
    </submittedName>
</protein>
<dbReference type="InterPro" id="IPR007421">
    <property type="entry name" value="Schlafen_AlbA_2_dom"/>
</dbReference>
<organism evidence="2 3">
    <name type="scientific">[Eubacterium] siraeum 70/3</name>
    <dbReference type="NCBI Taxonomy" id="657319"/>
    <lineage>
        <taxon>Bacteria</taxon>
        <taxon>Bacillati</taxon>
        <taxon>Bacillota</taxon>
        <taxon>Clostridia</taxon>
        <taxon>Eubacteriales</taxon>
        <taxon>Oscillospiraceae</taxon>
        <taxon>Oscillospiraceae incertae sedis</taxon>
    </lineage>
</organism>
<dbReference type="BioCyc" id="ESIR657319:G136K-1212-MONOMER"/>
<dbReference type="GO" id="GO:0016787">
    <property type="term" value="F:hydrolase activity"/>
    <property type="evidence" value="ECO:0007669"/>
    <property type="project" value="UniProtKB-KW"/>
</dbReference>
<dbReference type="Gene3D" id="3.30.565.60">
    <property type="match status" value="1"/>
</dbReference>
<sequence length="425" mass="48245">MKWHDSCSCHKKPSSQNIFSELFVPIVEINSPYGYNIKKLPIPQRRDFMIEQLIAEATECDFKVALEIKKPKSWLKSVSAFSNGIGGTLFFGVSDDREPIGLSDVQKDAEAISRLIKERITPLPQFILKPLQEDGKNLLALEVSPGRSTPYYYKADGVMEAYIRVGNESVIAPDYIVNELILKGTNQSFDTLTTDAVKKDYSFTLLEATYLERTGLRFEPSDYVSFGLADKNGVLTNAGKLMTDQHTVYNSRMFCTRWNGLEKGSIFDDALDDKEYEGNLIYLLKSGSEFIRNNSKVRFVKEAQYRVDKPDYAERAVTEALVNALIHRDYIVLGSEIHIDMFDDRVEITSPGGMFGGGSIQEYDIYSIRSMRRNPVIADLFHRMKYMERRGSGLRKIVSETEKLPGYTAAYKPEFSSTATDFRVI</sequence>
<evidence type="ECO:0000259" key="1">
    <source>
        <dbReference type="Pfam" id="PF04326"/>
    </source>
</evidence>
<gene>
    <name evidence="2" type="ORF">EUS_14350</name>
</gene>
<dbReference type="Proteomes" id="UP000008803">
    <property type="component" value="Chromosome"/>
</dbReference>
<keyword evidence="2" id="KW-0378">Hydrolase</keyword>
<dbReference type="PANTHER" id="PTHR30595">
    <property type="entry name" value="GLPR-RELATED TRANSCRIPTIONAL REPRESSOR"/>
    <property type="match status" value="1"/>
</dbReference>
<dbReference type="InterPro" id="IPR038475">
    <property type="entry name" value="RecG_C_sf"/>
</dbReference>
<dbReference type="PANTHER" id="PTHR30595:SF6">
    <property type="entry name" value="SCHLAFEN ALBA-2 DOMAIN-CONTAINING PROTEIN"/>
    <property type="match status" value="1"/>
</dbReference>
<dbReference type="KEGG" id="esu:EUS_14350"/>
<dbReference type="HOGENOM" id="CLU_024970_1_1_9"/>
<dbReference type="Pfam" id="PF04326">
    <property type="entry name" value="SLFN_AlbA_2"/>
    <property type="match status" value="1"/>
</dbReference>
<dbReference type="AlphaFoldDB" id="D4JU00"/>
<dbReference type="Gene3D" id="3.30.950.30">
    <property type="entry name" value="Schlafen, AAA domain"/>
    <property type="match status" value="1"/>
</dbReference>
<reference evidence="2 3" key="2">
    <citation type="submission" date="2010-03" db="EMBL/GenBank/DDBJ databases">
        <authorList>
            <person name="Pajon A."/>
        </authorList>
    </citation>
    <scope>NUCLEOTIDE SEQUENCE [LARGE SCALE GENOMIC DNA]</scope>
    <source>
        <strain evidence="2 3">70/3</strain>
    </source>
</reference>
<name>D4JU00_9FIRM</name>
<dbReference type="EMBL" id="FP929044">
    <property type="protein sequence ID" value="CBK96569.1"/>
    <property type="molecule type" value="Genomic_DNA"/>
</dbReference>
<evidence type="ECO:0000313" key="2">
    <source>
        <dbReference type="EMBL" id="CBK96569.1"/>
    </source>
</evidence>
<dbReference type="InterPro" id="IPR038461">
    <property type="entry name" value="Schlafen_AlbA_2_dom_sf"/>
</dbReference>
<accession>D4JU00</accession>
<feature type="domain" description="Schlafen AlbA-2" evidence="1">
    <location>
        <begin position="56"/>
        <end position="170"/>
    </location>
</feature>